<evidence type="ECO:0000256" key="1">
    <source>
        <dbReference type="ARBA" id="ARBA00001936"/>
    </source>
</evidence>
<dbReference type="InterPro" id="IPR036691">
    <property type="entry name" value="Endo/exonu/phosph_ase_sf"/>
</dbReference>
<organism evidence="11 12">
    <name type="scientific">Kutzneria buriramensis</name>
    <dbReference type="NCBI Taxonomy" id="1045776"/>
    <lineage>
        <taxon>Bacteria</taxon>
        <taxon>Bacillati</taxon>
        <taxon>Actinomycetota</taxon>
        <taxon>Actinomycetes</taxon>
        <taxon>Pseudonocardiales</taxon>
        <taxon>Pseudonocardiaceae</taxon>
        <taxon>Kutzneria</taxon>
    </lineage>
</organism>
<dbReference type="GO" id="GO:0003697">
    <property type="term" value="F:single-stranded DNA binding"/>
    <property type="evidence" value="ECO:0007669"/>
    <property type="project" value="TreeGrafter"/>
</dbReference>
<dbReference type="PANTHER" id="PTHR15822">
    <property type="entry name" value="TRAF AND TNF RECEPTOR-ASSOCIATED PROTEIN"/>
    <property type="match status" value="1"/>
</dbReference>
<keyword evidence="6" id="KW-0378">Hydrolase</keyword>
<evidence type="ECO:0000256" key="3">
    <source>
        <dbReference type="ARBA" id="ARBA00022722"/>
    </source>
</evidence>
<evidence type="ECO:0000256" key="2">
    <source>
        <dbReference type="ARBA" id="ARBA00001946"/>
    </source>
</evidence>
<evidence type="ECO:0000259" key="9">
    <source>
        <dbReference type="Pfam" id="PF03372"/>
    </source>
</evidence>
<keyword evidence="4" id="KW-0479">Metal-binding</keyword>
<evidence type="ECO:0000256" key="8">
    <source>
        <dbReference type="ARBA" id="ARBA00023204"/>
    </source>
</evidence>
<feature type="domain" description="MJ1316 RNA cyclic group end recognition" evidence="10">
    <location>
        <begin position="1"/>
        <end position="65"/>
    </location>
</feature>
<dbReference type="GO" id="GO:0006302">
    <property type="term" value="P:double-strand break repair"/>
    <property type="evidence" value="ECO:0007669"/>
    <property type="project" value="TreeGrafter"/>
</dbReference>
<evidence type="ECO:0000313" key="11">
    <source>
        <dbReference type="EMBL" id="REH44928.1"/>
    </source>
</evidence>
<dbReference type="Gene3D" id="3.90.1140.10">
    <property type="entry name" value="Cyclic phosphodiesterase"/>
    <property type="match status" value="1"/>
</dbReference>
<evidence type="ECO:0000313" key="12">
    <source>
        <dbReference type="Proteomes" id="UP000256269"/>
    </source>
</evidence>
<dbReference type="Pfam" id="PF13563">
    <property type="entry name" value="2_5_RNA_ligase2"/>
    <property type="match status" value="1"/>
</dbReference>
<dbReference type="Gene3D" id="3.60.10.10">
    <property type="entry name" value="Endonuclease/exonuclease/phosphatase"/>
    <property type="match status" value="1"/>
</dbReference>
<dbReference type="Pfam" id="PF03372">
    <property type="entry name" value="Exo_endo_phos"/>
    <property type="match status" value="1"/>
</dbReference>
<evidence type="ECO:0000256" key="7">
    <source>
        <dbReference type="ARBA" id="ARBA00022842"/>
    </source>
</evidence>
<dbReference type="InterPro" id="IPR005135">
    <property type="entry name" value="Endo/exonuclease/phosphatase"/>
</dbReference>
<dbReference type="RefSeq" id="WP_116176916.1">
    <property type="nucleotide sequence ID" value="NZ_CP144375.1"/>
</dbReference>
<evidence type="ECO:0000256" key="5">
    <source>
        <dbReference type="ARBA" id="ARBA00022763"/>
    </source>
</evidence>
<dbReference type="Proteomes" id="UP000256269">
    <property type="component" value="Unassembled WGS sequence"/>
</dbReference>
<name>A0A3E0HGP8_9PSEU</name>
<accession>A0A3E0HGP8</accession>
<dbReference type="InterPro" id="IPR040459">
    <property type="entry name" value="MJ1316"/>
</dbReference>
<comment type="cofactor">
    <cofactor evidence="1">
        <name>Mn(2+)</name>
        <dbReference type="ChEBI" id="CHEBI:29035"/>
    </cofactor>
</comment>
<proteinExistence type="predicted"/>
<dbReference type="PANTHER" id="PTHR15822:SF4">
    <property type="entry name" value="TYROSYL-DNA PHOSPHODIESTERASE 2"/>
    <property type="match status" value="1"/>
</dbReference>
<feature type="domain" description="Endonuclease/exonuclease/phosphatase" evidence="9">
    <location>
        <begin position="123"/>
        <end position="346"/>
    </location>
</feature>
<keyword evidence="5" id="KW-0227">DNA damage</keyword>
<dbReference type="GO" id="GO:0004519">
    <property type="term" value="F:endonuclease activity"/>
    <property type="evidence" value="ECO:0007669"/>
    <property type="project" value="UniProtKB-KW"/>
</dbReference>
<dbReference type="CDD" id="cd09080">
    <property type="entry name" value="TDP2"/>
    <property type="match status" value="1"/>
</dbReference>
<dbReference type="SUPFAM" id="SSF81301">
    <property type="entry name" value="Nucleotidyltransferase"/>
    <property type="match status" value="1"/>
</dbReference>
<reference evidence="11 12" key="1">
    <citation type="submission" date="2018-08" db="EMBL/GenBank/DDBJ databases">
        <title>Genomic Encyclopedia of Archaeal and Bacterial Type Strains, Phase II (KMG-II): from individual species to whole genera.</title>
        <authorList>
            <person name="Goeker M."/>
        </authorList>
    </citation>
    <scope>NUCLEOTIDE SEQUENCE [LARGE SCALE GENOMIC DNA]</scope>
    <source>
        <strain evidence="11 12">DSM 45791</strain>
    </source>
</reference>
<dbReference type="InterPro" id="IPR009097">
    <property type="entry name" value="Cyclic_Pdiesterase"/>
</dbReference>
<comment type="cofactor">
    <cofactor evidence="2">
        <name>Mg(2+)</name>
        <dbReference type="ChEBI" id="CHEBI:18420"/>
    </cofactor>
</comment>
<keyword evidence="12" id="KW-1185">Reference proteome</keyword>
<evidence type="ECO:0000256" key="4">
    <source>
        <dbReference type="ARBA" id="ARBA00022723"/>
    </source>
</evidence>
<dbReference type="SUPFAM" id="SSF81631">
    <property type="entry name" value="PAP/OAS1 substrate-binding domain"/>
    <property type="match status" value="1"/>
</dbReference>
<keyword evidence="11" id="KW-0269">Exonuclease</keyword>
<protein>
    <submittedName>
        <fullName evidence="11">Endonuclease/exonuclease/phosphatase family protein</fullName>
    </submittedName>
</protein>
<dbReference type="GO" id="GO:0046872">
    <property type="term" value="F:metal ion binding"/>
    <property type="evidence" value="ECO:0007669"/>
    <property type="project" value="UniProtKB-KW"/>
</dbReference>
<keyword evidence="7" id="KW-0460">Magnesium</keyword>
<gene>
    <name evidence="11" type="ORF">BCF44_108409</name>
</gene>
<dbReference type="EMBL" id="QUNO01000008">
    <property type="protein sequence ID" value="REH44928.1"/>
    <property type="molecule type" value="Genomic_DNA"/>
</dbReference>
<keyword evidence="3" id="KW-0540">Nuclease</keyword>
<dbReference type="OrthoDB" id="2082235at2"/>
<evidence type="ECO:0000256" key="6">
    <source>
        <dbReference type="ARBA" id="ARBA00022801"/>
    </source>
</evidence>
<sequence length="877" mass="94398">MRTSEEIYHRVRWDPRFDPARFVLGIGMRGRPPKRLPLASYEPGGEIPWHRIVFVEADGELVWDRATGVDRIDESDAGRVLDPRRLRAPFFTAKAPYAWDGLAWSPVSSVQDGRYGDSRLRVLTWNTLWDRYDSDRIDTSGRRPRLLDELERADADVIALQEVEAALLTLLLAAPWVRGGYTVSEVVGREVDATGLLLLSRVPVREAGGHVLSPHKGVVAFVVETAGGPVAVATTHLTSDHHEQGAERRVAELAAVDEGLSDVDCPVVLLGDFNDGTETPADVLRLADAWTEAHGSADQTPTFDPLSNPLAAVSSLTGRAARLDRVLVRGLRVAHASLRDEPVSDHYGVEAELLVGKEDGTLLDVPATARTAVAWLPPVDVAAVEALRRRHDPQADRWPPHVNVLFGFVPESEFDRAVPLLAAAAAEVPPFAVRLDGVHTFGHRDDATIWLDPVALEWTALRDAVARPFPGCRERAEGFTPHLTLGRGKDAQTVAAECAARLSPMDTAVGELVVLSRRGDEPMRVRARVALGSGAVEWVPDDSQVTTGPSVPVDSIVDRVGTALPLGVVHLVGSHRMGNALADADVDLVAAVPGRVEVDVPGATDVRPVTGARVPGVRMRLDGRSVDLVLVETGAIDPAEAVLRRAELGSAASIALSAVTDANAISGRNATLSRLVKAWAKARGLDSAPFGGLPSIAWAVLAACVGSAEPVDFFAHWAAWDWRNAVALRGDHASYGPVTVMTPSEPIRSCTEQVGPGMLDLLTHELYRAWEIASTSSDPWPHLLATPPMHRRHAAWAVVTASDEGRLRGRMRALLTLLEEADMPDVHGWPRPFAPGRYAIGLGRTPVNADRLAGIAAGWHAGATVEWLPNGGVPTLR</sequence>
<comment type="caution">
    <text evidence="11">The sequence shown here is derived from an EMBL/GenBank/DDBJ whole genome shotgun (WGS) entry which is preliminary data.</text>
</comment>
<dbReference type="AlphaFoldDB" id="A0A3E0HGP8"/>
<dbReference type="SUPFAM" id="SSF56219">
    <property type="entry name" value="DNase I-like"/>
    <property type="match status" value="1"/>
</dbReference>
<evidence type="ECO:0000259" key="10">
    <source>
        <dbReference type="Pfam" id="PF04457"/>
    </source>
</evidence>
<dbReference type="Pfam" id="PF04457">
    <property type="entry name" value="MJ1316"/>
    <property type="match status" value="1"/>
</dbReference>
<keyword evidence="8" id="KW-0234">DNA repair</keyword>
<dbReference type="GO" id="GO:0004527">
    <property type="term" value="F:exonuclease activity"/>
    <property type="evidence" value="ECO:0007669"/>
    <property type="project" value="UniProtKB-KW"/>
</dbReference>
<dbReference type="InterPro" id="IPR043519">
    <property type="entry name" value="NT_sf"/>
</dbReference>
<dbReference type="SUPFAM" id="SSF55144">
    <property type="entry name" value="LigT-like"/>
    <property type="match status" value="1"/>
</dbReference>
<dbReference type="GO" id="GO:0005737">
    <property type="term" value="C:cytoplasm"/>
    <property type="evidence" value="ECO:0007669"/>
    <property type="project" value="TreeGrafter"/>
</dbReference>
<dbReference type="GO" id="GO:0070260">
    <property type="term" value="F:5'-tyrosyl-DNA phosphodiesterase activity"/>
    <property type="evidence" value="ECO:0007669"/>
    <property type="project" value="TreeGrafter"/>
</dbReference>
<dbReference type="InterPro" id="IPR051547">
    <property type="entry name" value="TDP2-like"/>
</dbReference>
<dbReference type="Gene3D" id="1.10.1410.10">
    <property type="match status" value="1"/>
</dbReference>
<keyword evidence="11" id="KW-0255">Endonuclease</keyword>